<dbReference type="Proteomes" id="UP001324380">
    <property type="component" value="Chromosome"/>
</dbReference>
<protein>
    <submittedName>
        <fullName evidence="2">Uncharacterized protein</fullName>
    </submittedName>
</protein>
<feature type="transmembrane region" description="Helical" evidence="1">
    <location>
        <begin position="135"/>
        <end position="154"/>
    </location>
</feature>
<keyword evidence="1" id="KW-0472">Membrane</keyword>
<evidence type="ECO:0000256" key="1">
    <source>
        <dbReference type="SAM" id="Phobius"/>
    </source>
</evidence>
<feature type="transmembrane region" description="Helical" evidence="1">
    <location>
        <begin position="14"/>
        <end position="32"/>
    </location>
</feature>
<proteinExistence type="predicted"/>
<dbReference type="RefSeq" id="WP_321562357.1">
    <property type="nucleotide sequence ID" value="NZ_CP139558.1"/>
</dbReference>
<sequence length="164" mass="19150">MNIYFKEVKLLRRWLFMLSFALVFYLVGSDYVEKFINYPVWAVIGQKDWLSFRTAVPAVQLLLIYVIPAFVPILLLLLMIWWRPQGVNRALIFLALLPELWAFVVTGNYFVPQIQGPLSKAYSLSLIEELMRNDFPLRGIPLLMLLVITAVMFIKIAKHNQNFI</sequence>
<keyword evidence="3" id="KW-1185">Reference proteome</keyword>
<organism evidence="2 3">
    <name type="scientific">Mucilaginibacter sabulilitoris</name>
    <dbReference type="NCBI Taxonomy" id="1173583"/>
    <lineage>
        <taxon>Bacteria</taxon>
        <taxon>Pseudomonadati</taxon>
        <taxon>Bacteroidota</taxon>
        <taxon>Sphingobacteriia</taxon>
        <taxon>Sphingobacteriales</taxon>
        <taxon>Sphingobacteriaceae</taxon>
        <taxon>Mucilaginibacter</taxon>
    </lineage>
</organism>
<dbReference type="EMBL" id="CP139558">
    <property type="protein sequence ID" value="WPU93207.1"/>
    <property type="molecule type" value="Genomic_DNA"/>
</dbReference>
<feature type="transmembrane region" description="Helical" evidence="1">
    <location>
        <begin position="58"/>
        <end position="78"/>
    </location>
</feature>
<gene>
    <name evidence="2" type="ORF">SNE25_28205</name>
</gene>
<reference evidence="2 3" key="1">
    <citation type="submission" date="2023-11" db="EMBL/GenBank/DDBJ databases">
        <title>Analysis of the Genomes of Mucilaginibacter gossypii cycad 4 and M. sabulilitoris SNA2: microbes with the potential for plant growth promotion.</title>
        <authorList>
            <person name="Hirsch A.M."/>
            <person name="Humm E."/>
            <person name="Rubbi M."/>
            <person name="Del Vecchio G."/>
            <person name="Ha S.M."/>
            <person name="Pellegrini M."/>
            <person name="Gunsalus R.P."/>
        </authorList>
    </citation>
    <scope>NUCLEOTIDE SEQUENCE [LARGE SCALE GENOMIC DNA]</scope>
    <source>
        <strain evidence="2 3">SNA2</strain>
    </source>
</reference>
<keyword evidence="1" id="KW-1133">Transmembrane helix</keyword>
<name>A0ABZ0TJT1_9SPHI</name>
<accession>A0ABZ0TJT1</accession>
<evidence type="ECO:0000313" key="3">
    <source>
        <dbReference type="Proteomes" id="UP001324380"/>
    </source>
</evidence>
<keyword evidence="1" id="KW-0812">Transmembrane</keyword>
<feature type="transmembrane region" description="Helical" evidence="1">
    <location>
        <begin position="90"/>
        <end position="111"/>
    </location>
</feature>
<evidence type="ECO:0000313" key="2">
    <source>
        <dbReference type="EMBL" id="WPU93207.1"/>
    </source>
</evidence>